<evidence type="ECO:0000313" key="6">
    <source>
        <dbReference type="EMBL" id="MXP29453.1"/>
    </source>
</evidence>
<sequence>MMTSLPYAVGLVAGLFTLIGGALAMRFLRHDALLFGLTSGFVIGLALLDLMPNAVELGYGVHSPAAIFTMLAVGFALLTLLHRLPIAAVLGRGSLVLHSIMDGLGIGLAFQISDGTGWIVAIAILVHDMADGANMVALSASAQDHRNARSWLVVNSIAPLLGVAIGQSISVTPSQFSLLLALFAGGFLYIGSAELLPRSRAAGGGWFSSAVSVLGLVVTGLMVHLAG</sequence>
<organism evidence="6 7">
    <name type="scientific">Qipengyuania algicida</name>
    <dbReference type="NCBI Taxonomy" id="1836209"/>
    <lineage>
        <taxon>Bacteria</taxon>
        <taxon>Pseudomonadati</taxon>
        <taxon>Pseudomonadota</taxon>
        <taxon>Alphaproteobacteria</taxon>
        <taxon>Sphingomonadales</taxon>
        <taxon>Erythrobacteraceae</taxon>
        <taxon>Qipengyuania</taxon>
    </lineage>
</organism>
<comment type="subcellular location">
    <subcellularLocation>
        <location evidence="1">Membrane</location>
        <topology evidence="1">Multi-pass membrane protein</topology>
    </subcellularLocation>
</comment>
<reference evidence="6 7" key="1">
    <citation type="submission" date="2019-12" db="EMBL/GenBank/DDBJ databases">
        <title>Genomic-based taxomic classification of the family Erythrobacteraceae.</title>
        <authorList>
            <person name="Xu L."/>
        </authorList>
    </citation>
    <scope>NUCLEOTIDE SEQUENCE [LARGE SCALE GENOMIC DNA]</scope>
    <source>
        <strain evidence="6 7">KEMB 9005-328</strain>
    </source>
</reference>
<feature type="transmembrane region" description="Helical" evidence="5">
    <location>
        <begin position="63"/>
        <end position="81"/>
    </location>
</feature>
<evidence type="ECO:0000256" key="3">
    <source>
        <dbReference type="ARBA" id="ARBA00022989"/>
    </source>
</evidence>
<comment type="caution">
    <text evidence="6">The sequence shown here is derived from an EMBL/GenBank/DDBJ whole genome shotgun (WGS) entry which is preliminary data.</text>
</comment>
<dbReference type="RefSeq" id="WP_160753746.1">
    <property type="nucleotide sequence ID" value="NZ_WTYA01000008.1"/>
</dbReference>
<evidence type="ECO:0000256" key="1">
    <source>
        <dbReference type="ARBA" id="ARBA00004141"/>
    </source>
</evidence>
<dbReference type="EMBL" id="WTYA01000008">
    <property type="protein sequence ID" value="MXP29453.1"/>
    <property type="molecule type" value="Genomic_DNA"/>
</dbReference>
<name>A0A845AJY1_9SPHN</name>
<proteinExistence type="predicted"/>
<dbReference type="InterPro" id="IPR003689">
    <property type="entry name" value="ZIP"/>
</dbReference>
<dbReference type="Proteomes" id="UP000439780">
    <property type="component" value="Unassembled WGS sequence"/>
</dbReference>
<feature type="transmembrane region" description="Helical" evidence="5">
    <location>
        <begin position="150"/>
        <end position="170"/>
    </location>
</feature>
<dbReference type="GO" id="GO:0046873">
    <property type="term" value="F:metal ion transmembrane transporter activity"/>
    <property type="evidence" value="ECO:0007669"/>
    <property type="project" value="InterPro"/>
</dbReference>
<keyword evidence="4 5" id="KW-0472">Membrane</keyword>
<keyword evidence="3 5" id="KW-1133">Transmembrane helix</keyword>
<dbReference type="Pfam" id="PF02535">
    <property type="entry name" value="Zip"/>
    <property type="match status" value="1"/>
</dbReference>
<dbReference type="AlphaFoldDB" id="A0A845AJY1"/>
<dbReference type="OrthoDB" id="120163at2"/>
<evidence type="ECO:0000256" key="5">
    <source>
        <dbReference type="SAM" id="Phobius"/>
    </source>
</evidence>
<gene>
    <name evidence="6" type="ORF">GRI58_11550</name>
</gene>
<keyword evidence="7" id="KW-1185">Reference proteome</keyword>
<evidence type="ECO:0000256" key="2">
    <source>
        <dbReference type="ARBA" id="ARBA00022692"/>
    </source>
</evidence>
<evidence type="ECO:0008006" key="8">
    <source>
        <dbReference type="Google" id="ProtNLM"/>
    </source>
</evidence>
<feature type="transmembrane region" description="Helical" evidence="5">
    <location>
        <begin position="6"/>
        <end position="25"/>
    </location>
</feature>
<dbReference type="GO" id="GO:0016020">
    <property type="term" value="C:membrane"/>
    <property type="evidence" value="ECO:0007669"/>
    <property type="project" value="UniProtKB-SubCell"/>
</dbReference>
<protein>
    <recommendedName>
        <fullName evidence="8">Permease</fullName>
    </recommendedName>
</protein>
<accession>A0A845AJY1</accession>
<keyword evidence="2 5" id="KW-0812">Transmembrane</keyword>
<evidence type="ECO:0000256" key="4">
    <source>
        <dbReference type="ARBA" id="ARBA00023136"/>
    </source>
</evidence>
<feature type="transmembrane region" description="Helical" evidence="5">
    <location>
        <begin position="203"/>
        <end position="226"/>
    </location>
</feature>
<feature type="transmembrane region" description="Helical" evidence="5">
    <location>
        <begin position="32"/>
        <end position="51"/>
    </location>
</feature>
<evidence type="ECO:0000313" key="7">
    <source>
        <dbReference type="Proteomes" id="UP000439780"/>
    </source>
</evidence>
<feature type="transmembrane region" description="Helical" evidence="5">
    <location>
        <begin position="176"/>
        <end position="196"/>
    </location>
</feature>